<dbReference type="Pfam" id="PF00271">
    <property type="entry name" value="Helicase_C"/>
    <property type="match status" value="1"/>
</dbReference>
<dbReference type="GO" id="GO:0022613">
    <property type="term" value="P:ribonucleoprotein complex biogenesis"/>
    <property type="evidence" value="ECO:0007669"/>
    <property type="project" value="UniProtKB-ARBA"/>
</dbReference>
<keyword evidence="3" id="KW-0547">Nucleotide-binding</keyword>
<feature type="region of interest" description="Disordered" evidence="10">
    <location>
        <begin position="351"/>
        <end position="378"/>
    </location>
</feature>
<comment type="caution">
    <text evidence="13">The sequence shown here is derived from an EMBL/GenBank/DDBJ whole genome shotgun (WGS) entry which is preliminary data.</text>
</comment>
<evidence type="ECO:0000256" key="7">
    <source>
        <dbReference type="ARBA" id="ARBA00023187"/>
    </source>
</evidence>
<dbReference type="InterPro" id="IPR002464">
    <property type="entry name" value="DNA/RNA_helicase_DEAH_CS"/>
</dbReference>
<dbReference type="GO" id="GO:0003723">
    <property type="term" value="F:RNA binding"/>
    <property type="evidence" value="ECO:0007669"/>
    <property type="project" value="TreeGrafter"/>
</dbReference>
<dbReference type="InterPro" id="IPR048333">
    <property type="entry name" value="HA2_WH"/>
</dbReference>
<dbReference type="PROSITE" id="PS51192">
    <property type="entry name" value="HELICASE_ATP_BIND_1"/>
    <property type="match status" value="1"/>
</dbReference>
<dbReference type="GO" id="GO:0005681">
    <property type="term" value="C:spliceosomal complex"/>
    <property type="evidence" value="ECO:0007669"/>
    <property type="project" value="UniProtKB-ARBA"/>
</dbReference>
<keyword evidence="5 13" id="KW-0347">Helicase</keyword>
<dbReference type="EMBL" id="CAKXYY010000010">
    <property type="protein sequence ID" value="CAH2353442.1"/>
    <property type="molecule type" value="Genomic_DNA"/>
</dbReference>
<feature type="domain" description="Helicase C-terminal" evidence="12">
    <location>
        <begin position="628"/>
        <end position="803"/>
    </location>
</feature>
<protein>
    <recommendedName>
        <fullName evidence="1">RNA helicase</fullName>
        <ecNumber evidence="1">3.6.4.13</ecNumber>
    </recommendedName>
</protein>
<evidence type="ECO:0000313" key="14">
    <source>
        <dbReference type="Proteomes" id="UP000837801"/>
    </source>
</evidence>
<dbReference type="Pfam" id="PF04408">
    <property type="entry name" value="WHD_HA2"/>
    <property type="match status" value="1"/>
</dbReference>
<evidence type="ECO:0000256" key="9">
    <source>
        <dbReference type="ARBA" id="ARBA00047984"/>
    </source>
</evidence>
<dbReference type="GO" id="GO:0034458">
    <property type="term" value="F:3'-5' RNA helicase activity"/>
    <property type="evidence" value="ECO:0007669"/>
    <property type="project" value="TreeGrafter"/>
</dbReference>
<keyword evidence="14" id="KW-1185">Reference proteome</keyword>
<evidence type="ECO:0000256" key="8">
    <source>
        <dbReference type="ARBA" id="ARBA00038040"/>
    </source>
</evidence>
<dbReference type="Pfam" id="PF07717">
    <property type="entry name" value="OB_NTP_bind"/>
    <property type="match status" value="1"/>
</dbReference>
<dbReference type="AlphaFoldDB" id="A0A9P0QRR6"/>
<keyword evidence="7" id="KW-0508">mRNA splicing</keyword>
<comment type="catalytic activity">
    <reaction evidence="9">
        <text>ATP + H2O = ADP + phosphate + H(+)</text>
        <dbReference type="Rhea" id="RHEA:13065"/>
        <dbReference type="ChEBI" id="CHEBI:15377"/>
        <dbReference type="ChEBI" id="CHEBI:15378"/>
        <dbReference type="ChEBI" id="CHEBI:30616"/>
        <dbReference type="ChEBI" id="CHEBI:43474"/>
        <dbReference type="ChEBI" id="CHEBI:456216"/>
        <dbReference type="EC" id="3.6.4.13"/>
    </reaction>
</comment>
<feature type="compositionally biased region" description="Basic and acidic residues" evidence="10">
    <location>
        <begin position="357"/>
        <end position="375"/>
    </location>
</feature>
<dbReference type="FunFam" id="3.40.50.300:FF:000007">
    <property type="entry name" value="Pre-mRNA-splicing factor ATP-dependent RNA helicase"/>
    <property type="match status" value="1"/>
</dbReference>
<dbReference type="Gene3D" id="1.20.120.1080">
    <property type="match status" value="1"/>
</dbReference>
<evidence type="ECO:0000313" key="13">
    <source>
        <dbReference type="EMBL" id="CAH2353442.1"/>
    </source>
</evidence>
<feature type="compositionally biased region" description="Acidic residues" evidence="10">
    <location>
        <begin position="395"/>
        <end position="409"/>
    </location>
</feature>
<feature type="region of interest" description="Disordered" evidence="10">
    <location>
        <begin position="390"/>
        <end position="410"/>
    </location>
</feature>
<dbReference type="SUPFAM" id="SSF52540">
    <property type="entry name" value="P-loop containing nucleoside triphosphate hydrolases"/>
    <property type="match status" value="1"/>
</dbReference>
<dbReference type="SMART" id="SM00487">
    <property type="entry name" value="DEXDc"/>
    <property type="match status" value="1"/>
</dbReference>
<evidence type="ECO:0000256" key="3">
    <source>
        <dbReference type="ARBA" id="ARBA00022741"/>
    </source>
</evidence>
<dbReference type="InterPro" id="IPR007502">
    <property type="entry name" value="Helicase-assoc_dom"/>
</dbReference>
<dbReference type="PANTHER" id="PTHR18934:SF91">
    <property type="entry name" value="PRE-MRNA-SPLICING FACTOR ATP-DEPENDENT RNA HELICASE PRP16"/>
    <property type="match status" value="1"/>
</dbReference>
<dbReference type="GO" id="GO:0000398">
    <property type="term" value="P:mRNA splicing, via spliceosome"/>
    <property type="evidence" value="ECO:0007669"/>
    <property type="project" value="UniProtKB-ARBA"/>
</dbReference>
<dbReference type="GO" id="GO:0071826">
    <property type="term" value="P:protein-RNA complex organization"/>
    <property type="evidence" value="ECO:0007669"/>
    <property type="project" value="UniProtKB-ARBA"/>
</dbReference>
<dbReference type="Proteomes" id="UP000837801">
    <property type="component" value="Unassembled WGS sequence"/>
</dbReference>
<evidence type="ECO:0000259" key="12">
    <source>
        <dbReference type="PROSITE" id="PS51194"/>
    </source>
</evidence>
<dbReference type="InterPro" id="IPR027417">
    <property type="entry name" value="P-loop_NTPase"/>
</dbReference>
<evidence type="ECO:0000259" key="11">
    <source>
        <dbReference type="PROSITE" id="PS51192"/>
    </source>
</evidence>
<dbReference type="GO" id="GO:0016787">
    <property type="term" value="F:hydrolase activity"/>
    <property type="evidence" value="ECO:0007669"/>
    <property type="project" value="UniProtKB-KW"/>
</dbReference>
<name>A0A9P0QRR6_9ASCO</name>
<dbReference type="SMART" id="SM00490">
    <property type="entry name" value="HELICc"/>
    <property type="match status" value="1"/>
</dbReference>
<organism evidence="13 14">
    <name type="scientific">[Candida] railenensis</name>
    <dbReference type="NCBI Taxonomy" id="45579"/>
    <lineage>
        <taxon>Eukaryota</taxon>
        <taxon>Fungi</taxon>
        <taxon>Dikarya</taxon>
        <taxon>Ascomycota</taxon>
        <taxon>Saccharomycotina</taxon>
        <taxon>Pichiomycetes</taxon>
        <taxon>Debaryomycetaceae</taxon>
        <taxon>Kurtzmaniella</taxon>
    </lineage>
</organism>
<dbReference type="Pfam" id="PF00270">
    <property type="entry name" value="DEAD"/>
    <property type="match status" value="1"/>
</dbReference>
<dbReference type="SMART" id="SM00847">
    <property type="entry name" value="HA2"/>
    <property type="match status" value="1"/>
</dbReference>
<comment type="similarity">
    <text evidence="8">Belongs to the DEAD box helicase family. DEAH subfamily. PRP16 sub-subfamily.</text>
</comment>
<evidence type="ECO:0000256" key="6">
    <source>
        <dbReference type="ARBA" id="ARBA00022840"/>
    </source>
</evidence>
<evidence type="ECO:0000256" key="5">
    <source>
        <dbReference type="ARBA" id="ARBA00022806"/>
    </source>
</evidence>
<keyword evidence="6" id="KW-0067">ATP-binding</keyword>
<dbReference type="EC" id="3.6.4.13" evidence="1"/>
<proteinExistence type="inferred from homology"/>
<dbReference type="CDD" id="cd18791">
    <property type="entry name" value="SF2_C_RHA"/>
    <property type="match status" value="1"/>
</dbReference>
<keyword evidence="4" id="KW-0378">Hydrolase</keyword>
<dbReference type="FunFam" id="3.40.50.300:FF:000615">
    <property type="entry name" value="pre-mRNA-splicing factor ATP-dependent RNA helicase DEAH7"/>
    <property type="match status" value="1"/>
</dbReference>
<dbReference type="GO" id="GO:0005524">
    <property type="term" value="F:ATP binding"/>
    <property type="evidence" value="ECO:0007669"/>
    <property type="project" value="UniProtKB-KW"/>
</dbReference>
<evidence type="ECO:0000256" key="1">
    <source>
        <dbReference type="ARBA" id="ARBA00012552"/>
    </source>
</evidence>
<dbReference type="InterPro" id="IPR011709">
    <property type="entry name" value="DEAD-box_helicase_OB_fold"/>
</dbReference>
<dbReference type="OrthoDB" id="10253254at2759"/>
<dbReference type="InterPro" id="IPR001650">
    <property type="entry name" value="Helicase_C-like"/>
</dbReference>
<dbReference type="PANTHER" id="PTHR18934">
    <property type="entry name" value="ATP-DEPENDENT RNA HELICASE"/>
    <property type="match status" value="1"/>
</dbReference>
<dbReference type="Pfam" id="PF21010">
    <property type="entry name" value="HA2_C"/>
    <property type="match status" value="1"/>
</dbReference>
<evidence type="ECO:0000256" key="4">
    <source>
        <dbReference type="ARBA" id="ARBA00022801"/>
    </source>
</evidence>
<dbReference type="Gene3D" id="3.40.50.300">
    <property type="entry name" value="P-loop containing nucleotide triphosphate hydrolases"/>
    <property type="match status" value="2"/>
</dbReference>
<reference evidence="13" key="1">
    <citation type="submission" date="2022-03" db="EMBL/GenBank/DDBJ databases">
        <authorList>
            <person name="Legras J.-L."/>
            <person name="Devillers H."/>
            <person name="Grondin C."/>
        </authorList>
    </citation>
    <scope>NUCLEOTIDE SEQUENCE</scope>
    <source>
        <strain evidence="13">CLIB 1423</strain>
    </source>
</reference>
<accession>A0A9P0QRR6</accession>
<evidence type="ECO:0000256" key="2">
    <source>
        <dbReference type="ARBA" id="ARBA00022664"/>
    </source>
</evidence>
<gene>
    <name evidence="13" type="ORF">CLIB1423_10S05094</name>
</gene>
<dbReference type="PROSITE" id="PS51194">
    <property type="entry name" value="HELICASE_CTER"/>
    <property type="match status" value="1"/>
</dbReference>
<dbReference type="InterPro" id="IPR011545">
    <property type="entry name" value="DEAD/DEAH_box_helicase_dom"/>
</dbReference>
<feature type="domain" description="Helicase ATP-binding" evidence="11">
    <location>
        <begin position="433"/>
        <end position="598"/>
    </location>
</feature>
<evidence type="ECO:0000256" key="10">
    <source>
        <dbReference type="SAM" id="MobiDB-lite"/>
    </source>
</evidence>
<sequence>MSDILDQLDQKLSVGLNKPKNTALTLALIRFYIKNNSLLAFSTYLQAIGAKDTQLTNEIYRIINDNIGRLETLLKEGDGKLSEKHVEIPKTKTKPSDKKKVIQFNFEDEDELEDLVLPLDKPGNAASTISDFKREKPKFKKIKKEKAMMIREEARTSQTEKRVESTTPSIPKVIDEKIISKNVPMSLSELAEQERNDSSINSTISTPVSTFDDVFSSTDPNDIELDREWYTAEEYGQVAQDHDDYYSYEDDVKDKNGRTVIQKKRQNISSASGGSFDRITGEYIDHDHDENSNNTTDITRIPITSHYLVPPFLRKFQEYLSVVEFGSLSKSIGPMIDPIKEPSSELAVAARHGSSVVRERKSNREKAKQARERSGIDGTRMGNVLQVDNARTDNEEQNSDIEDEEDAEEVGVHKSMKLQRTFLPVFSVRSKLLQTISENQVIIVVGETGSGKTTQLTQYLHEEGYTHEKKVIGCTQPRRVAAMSVAKRVSEEMDCRLGSEVGYSIRFEDVTTSKTVIKYLTEGILLREVLADPSLENYSCIIMDEAHERSLNTDVLLGLFKTTVLPRRRDLKLIITSATMNADRFSNFFGDAPQFTIPGRTYPVDVLYSRSGASDYVDTAAKQVLSIHLSKWLEYKGINDGDILVFMTGQDDIEATVDCIKEKLELLDKPPPIDIYPIYSSMPADLQQKIFRKLNRIRRKCVVATNIAETSLTVDGIKYVVDSGLSKVKVYNAKLGMDTLQVVPVSLANAQQRSGRAGRTGPGTAFRLYTERATSSEQMYTQPIPEIQRTNLSNVSLMLKSMKVGQISDFPFLDPPPQDLLSCSLYELWSMGALNNFGELTALGENMNLFPMEPSLAKLIWLSVDPKFHCSEEILIIVSMLSVPSCYYRPKERAQEADMIRDKFTVSESDHLTFLNIFRQWEAVPPKKRETWCTKNFFHARSLNKSKDIRQQLLAIMQKLRLPIMRAKDDTDIRKCLCAAFFQQSAKLVKSNVRTGGAEYVNLRHNYMKMFLHPTSSLNSEMSPPSYVIYQELILTTKEYMSCVTAVDPLWLLEYGSIFYGVSKNVHEKIKDELTYTSKGELESKLDKDEMEYLDREQKAKFKKKRPIVEGNRFKKFNRGF</sequence>
<dbReference type="PROSITE" id="PS00690">
    <property type="entry name" value="DEAH_ATP_HELICASE"/>
    <property type="match status" value="1"/>
</dbReference>
<dbReference type="InterPro" id="IPR014001">
    <property type="entry name" value="Helicase_ATP-bd"/>
</dbReference>
<keyword evidence="2" id="KW-0507">mRNA processing</keyword>